<dbReference type="EMBL" id="FPHQ01000128">
    <property type="protein sequence ID" value="SFV76629.1"/>
    <property type="molecule type" value="Genomic_DNA"/>
</dbReference>
<evidence type="ECO:0000313" key="1">
    <source>
        <dbReference type="EMBL" id="SFV76629.1"/>
    </source>
</evidence>
<protein>
    <submittedName>
        <fullName evidence="1">Uncharacterized protein</fullName>
    </submittedName>
</protein>
<organism evidence="1">
    <name type="scientific">hydrothermal vent metagenome</name>
    <dbReference type="NCBI Taxonomy" id="652676"/>
    <lineage>
        <taxon>unclassified sequences</taxon>
        <taxon>metagenomes</taxon>
        <taxon>ecological metagenomes</taxon>
    </lineage>
</organism>
<reference evidence="1" key="1">
    <citation type="submission" date="2016-10" db="EMBL/GenBank/DDBJ databases">
        <authorList>
            <person name="de Groot N.N."/>
        </authorList>
    </citation>
    <scope>NUCLEOTIDE SEQUENCE</scope>
</reference>
<name>A0A1W1D7N7_9ZZZZ</name>
<proteinExistence type="predicted"/>
<sequence length="57" mass="6376">MYPSSALTIGAKLMNKLVATINIIVENLLKQLTLESPKLILLLLYFAVDLITLHLPR</sequence>
<accession>A0A1W1D7N7</accession>
<dbReference type="AlphaFoldDB" id="A0A1W1D7N7"/>
<gene>
    <name evidence="1" type="ORF">MNB_SUP05-10-1154</name>
</gene>